<dbReference type="RefSeq" id="WP_144845183.1">
    <property type="nucleotide sequence ID" value="NZ_VMRJ01000001.1"/>
</dbReference>
<dbReference type="Proteomes" id="UP000317624">
    <property type="component" value="Unassembled WGS sequence"/>
</dbReference>
<sequence>MVTRYLLLAALLTGGGLNDSAQAALTQLGSIAVPTYGTTLAVSNTTAYVLTAAAGVQHLLTYDVSNAAAPQLLSSLVLDTGGVPARHAVVNGTMLYVSTFPRLNTYPSSPAILTIDVSNPSRPVVRSTTYLVGGTDLFLAARGNYLYAVLDQVPTLYIYEGIPDGITLSSMNLPYSLSGLVGLSINGTTGYVQYANPAFSTLDLTVPKRPVSSPGTTPGTIMAANGTRAYGLQQPTYAASVPSNTLYIYDTSSPLAPTLVRSLPGTFGTRVAAGEQCVFTIGATSPFVAAVASSSVPLRGYYLPAGAASAALEAVAVTTQGANDLAVVGTKAYVLTDTNLAIYTFPSTVTATRGPAALAPLPLYPNPAHGLLTLPKLAAGTLVSLYDVTGRCCLQAPLSASRSLDISALPAGLYQVRAADASSKLLVE</sequence>
<dbReference type="Pfam" id="PF18962">
    <property type="entry name" value="Por_Secre_tail"/>
    <property type="match status" value="1"/>
</dbReference>
<keyword evidence="1" id="KW-0732">Signal</keyword>
<name>A0A558C446_9BACT</name>
<feature type="domain" description="Secretion system C-terminal sorting" evidence="2">
    <location>
        <begin position="363"/>
        <end position="422"/>
    </location>
</feature>
<dbReference type="SUPFAM" id="SSF101908">
    <property type="entry name" value="Putative isomerase YbhE"/>
    <property type="match status" value="1"/>
</dbReference>
<evidence type="ECO:0000313" key="4">
    <source>
        <dbReference type="Proteomes" id="UP000317624"/>
    </source>
</evidence>
<proteinExistence type="predicted"/>
<evidence type="ECO:0000313" key="3">
    <source>
        <dbReference type="EMBL" id="TVT43563.1"/>
    </source>
</evidence>
<dbReference type="NCBIfam" id="TIGR04183">
    <property type="entry name" value="Por_Secre_tail"/>
    <property type="match status" value="1"/>
</dbReference>
<accession>A0A558C446</accession>
<gene>
    <name evidence="3" type="ORF">FNT36_05615</name>
</gene>
<dbReference type="OrthoDB" id="5378776at2"/>
<feature type="signal peptide" evidence="1">
    <location>
        <begin position="1"/>
        <end position="23"/>
    </location>
</feature>
<dbReference type="EMBL" id="VMRJ01000001">
    <property type="protein sequence ID" value="TVT43563.1"/>
    <property type="molecule type" value="Genomic_DNA"/>
</dbReference>
<feature type="chain" id="PRO_5021737482" evidence="1">
    <location>
        <begin position="24"/>
        <end position="428"/>
    </location>
</feature>
<keyword evidence="4" id="KW-1185">Reference proteome</keyword>
<reference evidence="3 4" key="1">
    <citation type="submission" date="2019-07" db="EMBL/GenBank/DDBJ databases">
        <title>Hymenobacter sp. straun FUR1 Genome sequencing and assembly.</title>
        <authorList>
            <person name="Chhetri G."/>
        </authorList>
    </citation>
    <scope>NUCLEOTIDE SEQUENCE [LARGE SCALE GENOMIC DNA]</scope>
    <source>
        <strain evidence="3 4">Fur1</strain>
    </source>
</reference>
<evidence type="ECO:0000256" key="1">
    <source>
        <dbReference type="SAM" id="SignalP"/>
    </source>
</evidence>
<protein>
    <submittedName>
        <fullName evidence="3">T9SS type A sorting domain-containing protein</fullName>
    </submittedName>
</protein>
<organism evidence="3 4">
    <name type="scientific">Hymenobacter setariae</name>
    <dbReference type="NCBI Taxonomy" id="2594794"/>
    <lineage>
        <taxon>Bacteria</taxon>
        <taxon>Pseudomonadati</taxon>
        <taxon>Bacteroidota</taxon>
        <taxon>Cytophagia</taxon>
        <taxon>Cytophagales</taxon>
        <taxon>Hymenobacteraceae</taxon>
        <taxon>Hymenobacter</taxon>
    </lineage>
</organism>
<evidence type="ECO:0000259" key="2">
    <source>
        <dbReference type="Pfam" id="PF18962"/>
    </source>
</evidence>
<comment type="caution">
    <text evidence="3">The sequence shown here is derived from an EMBL/GenBank/DDBJ whole genome shotgun (WGS) entry which is preliminary data.</text>
</comment>
<dbReference type="InterPro" id="IPR026444">
    <property type="entry name" value="Secre_tail"/>
</dbReference>
<dbReference type="AlphaFoldDB" id="A0A558C446"/>